<dbReference type="Proteomes" id="UP001596201">
    <property type="component" value="Unassembled WGS sequence"/>
</dbReference>
<keyword evidence="5" id="KW-1185">Reference proteome</keyword>
<keyword evidence="2 4" id="KW-0012">Acyltransferase</keyword>
<dbReference type="GO" id="GO:0016746">
    <property type="term" value="F:acyltransferase activity"/>
    <property type="evidence" value="ECO:0007669"/>
    <property type="project" value="UniProtKB-KW"/>
</dbReference>
<proteinExistence type="predicted"/>
<evidence type="ECO:0000313" key="4">
    <source>
        <dbReference type="EMBL" id="MFC5366632.1"/>
    </source>
</evidence>
<dbReference type="PROSITE" id="PS51186">
    <property type="entry name" value="GNAT"/>
    <property type="match status" value="1"/>
</dbReference>
<organism evidence="4 5">
    <name type="scientific">Salinirubrum litoreum</name>
    <dbReference type="NCBI Taxonomy" id="1126234"/>
    <lineage>
        <taxon>Archaea</taxon>
        <taxon>Methanobacteriati</taxon>
        <taxon>Methanobacteriota</taxon>
        <taxon>Stenosarchaea group</taxon>
        <taxon>Halobacteria</taxon>
        <taxon>Halobacteriales</taxon>
        <taxon>Haloferacaceae</taxon>
        <taxon>Salinirubrum</taxon>
    </lineage>
</organism>
<accession>A0ABD5R9J0</accession>
<evidence type="ECO:0000256" key="1">
    <source>
        <dbReference type="ARBA" id="ARBA00022679"/>
    </source>
</evidence>
<dbReference type="CDD" id="cd04301">
    <property type="entry name" value="NAT_SF"/>
    <property type="match status" value="1"/>
</dbReference>
<dbReference type="InterPro" id="IPR016181">
    <property type="entry name" value="Acyl_CoA_acyltransferase"/>
</dbReference>
<evidence type="ECO:0000256" key="2">
    <source>
        <dbReference type="ARBA" id="ARBA00023315"/>
    </source>
</evidence>
<dbReference type="PANTHER" id="PTHR43877">
    <property type="entry name" value="AMINOALKYLPHOSPHONATE N-ACETYLTRANSFERASE-RELATED-RELATED"/>
    <property type="match status" value="1"/>
</dbReference>
<comment type="caution">
    <text evidence="4">The sequence shown here is derived from an EMBL/GenBank/DDBJ whole genome shotgun (WGS) entry which is preliminary data.</text>
</comment>
<evidence type="ECO:0000259" key="3">
    <source>
        <dbReference type="PROSITE" id="PS51186"/>
    </source>
</evidence>
<feature type="domain" description="N-acetyltransferase" evidence="3">
    <location>
        <begin position="14"/>
        <end position="164"/>
    </location>
</feature>
<dbReference type="SUPFAM" id="SSF55729">
    <property type="entry name" value="Acyl-CoA N-acyltransferases (Nat)"/>
    <property type="match status" value="1"/>
</dbReference>
<reference evidence="4 5" key="1">
    <citation type="journal article" date="2019" name="Int. J. Syst. Evol. Microbiol.">
        <title>The Global Catalogue of Microorganisms (GCM) 10K type strain sequencing project: providing services to taxonomists for standard genome sequencing and annotation.</title>
        <authorList>
            <consortium name="The Broad Institute Genomics Platform"/>
            <consortium name="The Broad Institute Genome Sequencing Center for Infectious Disease"/>
            <person name="Wu L."/>
            <person name="Ma J."/>
        </authorList>
    </citation>
    <scope>NUCLEOTIDE SEQUENCE [LARGE SCALE GENOMIC DNA]</scope>
    <source>
        <strain evidence="4 5">CGMCC 1.12237</strain>
    </source>
</reference>
<protein>
    <submittedName>
        <fullName evidence="4">GNAT family N-acetyltransferase</fullName>
        <ecNumber evidence="4">2.3.-.-</ecNumber>
    </submittedName>
</protein>
<dbReference type="Gene3D" id="3.40.630.30">
    <property type="match status" value="1"/>
</dbReference>
<dbReference type="Pfam" id="PF00583">
    <property type="entry name" value="Acetyltransf_1"/>
    <property type="match status" value="1"/>
</dbReference>
<dbReference type="InterPro" id="IPR000182">
    <property type="entry name" value="GNAT_dom"/>
</dbReference>
<dbReference type="EMBL" id="JBHSKX010000001">
    <property type="protein sequence ID" value="MFC5366632.1"/>
    <property type="molecule type" value="Genomic_DNA"/>
</dbReference>
<dbReference type="EC" id="2.3.-.-" evidence="4"/>
<name>A0ABD5R9J0_9EURY</name>
<gene>
    <name evidence="4" type="ORF">ACFPJ5_06745</name>
</gene>
<keyword evidence="1 4" id="KW-0808">Transferase</keyword>
<dbReference type="AlphaFoldDB" id="A0ABD5R9J0"/>
<dbReference type="InterPro" id="IPR050832">
    <property type="entry name" value="Bact_Acetyltransf"/>
</dbReference>
<sequence>MSDADDPSGDTAEITVRQATPDDYEAVAGFTRHTWQERGVSDYIPDIYHEWIAGDGPTQRTFVLDAGDDLAGICQGVLLSEHEAWAQGMRVNTDFRGQGVSLDLSRALFDWAREQGATVCRNMVFSWNVAGLGQSRAAGFGPGTEFRWAQPTPDPDADPALQITTEADAGWAFWSGSDARSHLRGLALDDEETWALSELTRERLHAAADDDRLFVVQDGGTRGLSYRNRTYEREQETDEGTETLTWAEYAVGAWADPEAARALYRAVARDAAEVGADRTRVLIPEGVRWVSDTAVSRVGVSEEPDFVMQADLTDPAVADN</sequence>
<dbReference type="RefSeq" id="WP_227228029.1">
    <property type="nucleotide sequence ID" value="NZ_JAJCVJ010000001.1"/>
</dbReference>
<evidence type="ECO:0000313" key="5">
    <source>
        <dbReference type="Proteomes" id="UP001596201"/>
    </source>
</evidence>